<reference evidence="4 5" key="2">
    <citation type="submission" date="2018-10" db="EMBL/GenBank/DDBJ databases">
        <authorList>
            <consortium name="Pathogen Informatics"/>
        </authorList>
    </citation>
    <scope>NUCLEOTIDE SEQUENCE [LARGE SCALE GENOMIC DNA]</scope>
</reference>
<evidence type="ECO:0000313" key="4">
    <source>
        <dbReference type="EMBL" id="VDD97555.1"/>
    </source>
</evidence>
<dbReference type="GO" id="GO:0005975">
    <property type="term" value="P:carbohydrate metabolic process"/>
    <property type="evidence" value="ECO:0007669"/>
    <property type="project" value="InterPro"/>
</dbReference>
<keyword evidence="3" id="KW-0735">Signal-anchor</keyword>
<name>A0A0N4VQ60_ENTVE</name>
<keyword evidence="3" id="KW-0812">Transmembrane</keyword>
<dbReference type="OrthoDB" id="3226at2759"/>
<evidence type="ECO:0000313" key="5">
    <source>
        <dbReference type="Proteomes" id="UP000274131"/>
    </source>
</evidence>
<proteinExistence type="inferred from homology"/>
<dbReference type="PANTHER" id="PTHR11927:SF9">
    <property type="entry name" value="L-FUCOSYLTRANSFERASE"/>
    <property type="match status" value="1"/>
</dbReference>
<keyword evidence="2 3" id="KW-0808">Transferase</keyword>
<dbReference type="WBParaSite" id="EVEC_0001315201-mRNA-1">
    <property type="protein sequence ID" value="EVEC_0001315201-mRNA-1"/>
    <property type="gene ID" value="EVEC_0001315201"/>
</dbReference>
<dbReference type="STRING" id="51028.A0A0N4VQ60"/>
<protein>
    <recommendedName>
        <fullName evidence="3">L-Fucosyltransferase</fullName>
        <ecNumber evidence="3">2.4.1.-</ecNumber>
    </recommendedName>
</protein>
<dbReference type="GO" id="GO:0032580">
    <property type="term" value="C:Golgi cisterna membrane"/>
    <property type="evidence" value="ECO:0007669"/>
    <property type="project" value="UniProtKB-SubCell"/>
</dbReference>
<evidence type="ECO:0000256" key="3">
    <source>
        <dbReference type="RuleBase" id="RU363129"/>
    </source>
</evidence>
<dbReference type="AlphaFoldDB" id="A0A0N4VQ60"/>
<comment type="pathway">
    <text evidence="3">Protein modification; protein glycosylation.</text>
</comment>
<dbReference type="Pfam" id="PF01531">
    <property type="entry name" value="Glyco_transf_11"/>
    <property type="match status" value="1"/>
</dbReference>
<dbReference type="CDD" id="cd11301">
    <property type="entry name" value="Fut1_Fut2_like"/>
    <property type="match status" value="1"/>
</dbReference>
<dbReference type="EC" id="2.4.1.-" evidence="3"/>
<dbReference type="Proteomes" id="UP000274131">
    <property type="component" value="Unassembled WGS sequence"/>
</dbReference>
<dbReference type="UniPathway" id="UPA00378"/>
<dbReference type="GO" id="GO:0008107">
    <property type="term" value="F:galactoside 2-alpha-L-fucosyltransferase activity"/>
    <property type="evidence" value="ECO:0007669"/>
    <property type="project" value="InterPro"/>
</dbReference>
<gene>
    <name evidence="4" type="ORF">EVEC_LOCUS12306</name>
</gene>
<dbReference type="PANTHER" id="PTHR11927">
    <property type="entry name" value="GALACTOSIDE 2-L-FUCOSYLTRANSFERASE"/>
    <property type="match status" value="1"/>
</dbReference>
<keyword evidence="3" id="KW-0325">Glycoprotein</keyword>
<comment type="similarity">
    <text evidence="3">Belongs to the glycosyltransferase 11 family.</text>
</comment>
<comment type="subcellular location">
    <subcellularLocation>
        <location evidence="3">Golgi apparatus</location>
        <location evidence="3">Golgi stack membrane</location>
        <topology evidence="3">Single-pass type II membrane protein</topology>
    </subcellularLocation>
</comment>
<keyword evidence="3" id="KW-0333">Golgi apparatus</keyword>
<accession>A0A0N4VQ60</accession>
<keyword evidence="1 3" id="KW-0328">Glycosyltransferase</keyword>
<keyword evidence="5" id="KW-1185">Reference proteome</keyword>
<dbReference type="EMBL" id="UXUI01014095">
    <property type="protein sequence ID" value="VDD97555.1"/>
    <property type="molecule type" value="Genomic_DNA"/>
</dbReference>
<evidence type="ECO:0000256" key="1">
    <source>
        <dbReference type="ARBA" id="ARBA00022676"/>
    </source>
</evidence>
<dbReference type="InterPro" id="IPR002516">
    <property type="entry name" value="Glyco_trans_11"/>
</dbReference>
<sequence>MAAYYTAKKVSSPVKKEQFSVLFPYKLIPLNKRRRATETSSNSYEKNVVRTIIELMRQEKRYLIVDYKKGRMGNKMFKYSTARGLAEKFGAKTIVPASFYLLKVFNLTAVVAHDRLYNHIIELNRKRVINEKLASAYEGDIVANLFLYPGNQFEESLIKKEFTFLPHITKAAEEHLNHISSLHSNDSDPGVGNRTYVGVHMRHGDVAHEEYYLSYGYTTPNEHYLQKAFSSKYVKPIFVVSSDDMEWTVKIIRRSLKDTNDINFLPSASGEVHMATLALCNHTIGSTGSYTWWVGYLTGGEVLYYQDWPRKNTELDTQVVKEDYFPSSWKGIL</sequence>
<evidence type="ECO:0000313" key="6">
    <source>
        <dbReference type="WBParaSite" id="EVEC_0001315201-mRNA-1"/>
    </source>
</evidence>
<organism evidence="6">
    <name type="scientific">Enterobius vermicularis</name>
    <name type="common">Human pinworm</name>
    <dbReference type="NCBI Taxonomy" id="51028"/>
    <lineage>
        <taxon>Eukaryota</taxon>
        <taxon>Metazoa</taxon>
        <taxon>Ecdysozoa</taxon>
        <taxon>Nematoda</taxon>
        <taxon>Chromadorea</taxon>
        <taxon>Rhabditida</taxon>
        <taxon>Spirurina</taxon>
        <taxon>Oxyuridomorpha</taxon>
        <taxon>Oxyuroidea</taxon>
        <taxon>Oxyuridae</taxon>
        <taxon>Enterobius</taxon>
    </lineage>
</organism>
<evidence type="ECO:0000256" key="2">
    <source>
        <dbReference type="ARBA" id="ARBA00022679"/>
    </source>
</evidence>
<reference evidence="6" key="1">
    <citation type="submission" date="2017-02" db="UniProtKB">
        <authorList>
            <consortium name="WormBaseParasite"/>
        </authorList>
    </citation>
    <scope>IDENTIFICATION</scope>
</reference>